<organism evidence="2 4">
    <name type="scientific">Rotaria sordida</name>
    <dbReference type="NCBI Taxonomy" id="392033"/>
    <lineage>
        <taxon>Eukaryota</taxon>
        <taxon>Metazoa</taxon>
        <taxon>Spiralia</taxon>
        <taxon>Gnathifera</taxon>
        <taxon>Rotifera</taxon>
        <taxon>Eurotatoria</taxon>
        <taxon>Bdelloidea</taxon>
        <taxon>Philodinida</taxon>
        <taxon>Philodinidae</taxon>
        <taxon>Rotaria</taxon>
    </lineage>
</organism>
<evidence type="ECO:0008006" key="6">
    <source>
        <dbReference type="Google" id="ProtNLM"/>
    </source>
</evidence>
<dbReference type="EMBL" id="CAJNOL010002592">
    <property type="protein sequence ID" value="CAF1514406.1"/>
    <property type="molecule type" value="Genomic_DNA"/>
</dbReference>
<accession>A0A814ZYC6</accession>
<feature type="transmembrane region" description="Helical" evidence="1">
    <location>
        <begin position="42"/>
        <end position="59"/>
    </location>
</feature>
<protein>
    <recommendedName>
        <fullName evidence="6">Transmembrane protein</fullName>
    </recommendedName>
</protein>
<reference evidence="2" key="1">
    <citation type="submission" date="2021-02" db="EMBL/GenBank/DDBJ databases">
        <authorList>
            <person name="Nowell W R."/>
        </authorList>
    </citation>
    <scope>NUCLEOTIDE SEQUENCE</scope>
</reference>
<evidence type="ECO:0000313" key="3">
    <source>
        <dbReference type="EMBL" id="CAF1514406.1"/>
    </source>
</evidence>
<keyword evidence="1" id="KW-0812">Transmembrane</keyword>
<evidence type="ECO:0000256" key="1">
    <source>
        <dbReference type="SAM" id="Phobius"/>
    </source>
</evidence>
<dbReference type="AlphaFoldDB" id="A0A814ZYC6"/>
<proteinExistence type="predicted"/>
<sequence length="310" mass="36087">MYPFNYINNSLNLPSLNIITTTSIYHLLNISKKYQKRKQNTTITYTTTSFISNISSLSTSTIQYQQSSLDETYSVKTGIRIGALLGGMLLLVVIHLLWKARARLCRSSSLSKSDINNPHLSANKFDLDYWLKQVDLLEAKEIERNRDGLSPYLELPTEEPRDNQIATASWIVDACQQWHFVQYRQQQQLLQQTTNQQIESNPIPYRRRRHILRRFIRRLFVPTHQQPSFLDQHLSSLIADLRPSIVNNNLIPPLETLDIPPRRVLSWPRLKSTHHQNGAMMSALEARNARKRLLKQITRTNTLDQCEKKI</sequence>
<keyword evidence="1" id="KW-1133">Transmembrane helix</keyword>
<evidence type="ECO:0000313" key="5">
    <source>
        <dbReference type="Proteomes" id="UP000663870"/>
    </source>
</evidence>
<dbReference type="EMBL" id="CAJNOH010001783">
    <property type="protein sequence ID" value="CAF1250089.1"/>
    <property type="molecule type" value="Genomic_DNA"/>
</dbReference>
<feature type="transmembrane region" description="Helical" evidence="1">
    <location>
        <begin position="79"/>
        <end position="98"/>
    </location>
</feature>
<keyword evidence="5" id="KW-1185">Reference proteome</keyword>
<name>A0A814ZYC6_9BILA</name>
<evidence type="ECO:0000313" key="4">
    <source>
        <dbReference type="Proteomes" id="UP000663854"/>
    </source>
</evidence>
<evidence type="ECO:0000313" key="2">
    <source>
        <dbReference type="EMBL" id="CAF1250089.1"/>
    </source>
</evidence>
<gene>
    <name evidence="3" type="ORF">JXQ802_LOCUS41185</name>
    <name evidence="2" type="ORF">PYM288_LOCUS27336</name>
</gene>
<keyword evidence="1" id="KW-0472">Membrane</keyword>
<dbReference type="Proteomes" id="UP000663854">
    <property type="component" value="Unassembled WGS sequence"/>
</dbReference>
<comment type="caution">
    <text evidence="2">The sequence shown here is derived from an EMBL/GenBank/DDBJ whole genome shotgun (WGS) entry which is preliminary data.</text>
</comment>
<dbReference type="Proteomes" id="UP000663870">
    <property type="component" value="Unassembled WGS sequence"/>
</dbReference>